<evidence type="ECO:0000313" key="8">
    <source>
        <dbReference type="EMBL" id="SHF16042.1"/>
    </source>
</evidence>
<name>A0A1M4ZE32_9HYPH</name>
<feature type="domain" description="Septum formation inhibitor MinC C-terminal" evidence="7">
    <location>
        <begin position="159"/>
        <end position="257"/>
    </location>
</feature>
<comment type="function">
    <text evidence="5 6">Cell division inhibitor that blocks the formation of polar Z ring septums. Rapidly oscillates between the poles of the cell to destabilize FtsZ filaments that have formed before they mature into polar Z rings. Prevents FtsZ polymerization.</text>
</comment>
<keyword evidence="2 6" id="KW-0132">Cell division</keyword>
<evidence type="ECO:0000256" key="5">
    <source>
        <dbReference type="ARBA" id="ARBA00025606"/>
    </source>
</evidence>
<gene>
    <name evidence="6" type="primary">minC</name>
    <name evidence="8" type="ORF">SAMN02745157_1786</name>
</gene>
<protein>
    <recommendedName>
        <fullName evidence="6">Probable septum site-determining protein MinC</fullName>
    </recommendedName>
</protein>
<evidence type="ECO:0000256" key="4">
    <source>
        <dbReference type="ARBA" id="ARBA00023306"/>
    </source>
</evidence>
<dbReference type="Pfam" id="PF03775">
    <property type="entry name" value="MinC_C"/>
    <property type="match status" value="1"/>
</dbReference>
<evidence type="ECO:0000313" key="9">
    <source>
        <dbReference type="Proteomes" id="UP000184485"/>
    </source>
</evidence>
<dbReference type="GO" id="GO:0000902">
    <property type="term" value="P:cell morphogenesis"/>
    <property type="evidence" value="ECO:0007669"/>
    <property type="project" value="InterPro"/>
</dbReference>
<evidence type="ECO:0000256" key="6">
    <source>
        <dbReference type="HAMAP-Rule" id="MF_00267"/>
    </source>
</evidence>
<dbReference type="Gene3D" id="3.30.70.260">
    <property type="match status" value="1"/>
</dbReference>
<evidence type="ECO:0000256" key="1">
    <source>
        <dbReference type="ARBA" id="ARBA00006291"/>
    </source>
</evidence>
<keyword evidence="9" id="KW-1185">Reference proteome</keyword>
<comment type="subunit">
    <text evidence="6">Interacts with MinD and FtsZ.</text>
</comment>
<dbReference type="InterPro" id="IPR016098">
    <property type="entry name" value="CAP/MinC_C"/>
</dbReference>
<dbReference type="Proteomes" id="UP000184485">
    <property type="component" value="Unassembled WGS sequence"/>
</dbReference>
<dbReference type="EMBL" id="FQUP01000001">
    <property type="protein sequence ID" value="SHF16042.1"/>
    <property type="molecule type" value="Genomic_DNA"/>
</dbReference>
<evidence type="ECO:0000256" key="3">
    <source>
        <dbReference type="ARBA" id="ARBA00023210"/>
    </source>
</evidence>
<dbReference type="STRING" id="1122133.SAMN02745157_1786"/>
<dbReference type="HAMAP" id="MF_00267">
    <property type="entry name" value="MinC"/>
    <property type="match status" value="1"/>
</dbReference>
<dbReference type="SUPFAM" id="SSF63848">
    <property type="entry name" value="Cell-division inhibitor MinC, C-terminal domain"/>
    <property type="match status" value="1"/>
</dbReference>
<keyword evidence="3 6" id="KW-0717">Septation</keyword>
<organism evidence="8 9">
    <name type="scientific">Kaistia soli DSM 19436</name>
    <dbReference type="NCBI Taxonomy" id="1122133"/>
    <lineage>
        <taxon>Bacteria</taxon>
        <taxon>Pseudomonadati</taxon>
        <taxon>Pseudomonadota</taxon>
        <taxon>Alphaproteobacteria</taxon>
        <taxon>Hyphomicrobiales</taxon>
        <taxon>Kaistiaceae</taxon>
        <taxon>Kaistia</taxon>
    </lineage>
</organism>
<accession>A0A1M4ZE32</accession>
<comment type="similarity">
    <text evidence="1 6">Belongs to the MinC family.</text>
</comment>
<dbReference type="PANTHER" id="PTHR34108:SF1">
    <property type="entry name" value="SEPTUM SITE-DETERMINING PROTEIN MINC"/>
    <property type="match status" value="1"/>
</dbReference>
<dbReference type="AlphaFoldDB" id="A0A1M4ZE32"/>
<dbReference type="InterPro" id="IPR013033">
    <property type="entry name" value="MinC"/>
</dbReference>
<dbReference type="InterPro" id="IPR036145">
    <property type="entry name" value="MinC_C_sf"/>
</dbReference>
<dbReference type="NCBIfam" id="TIGR01222">
    <property type="entry name" value="minC"/>
    <property type="match status" value="1"/>
</dbReference>
<sequence length="262" mass="27554">MSTAAPNTAAKSTAAADPAAREAAEAAIKAAKNAAKQAIRFRGRSFLATVLAPALPISDWLAELDKLAGRSQGYFASRPVILDVTGLAITKRDFADLLALLYEREIKVMGVEGADPSWLGFGMPPSVSGGKHTEIVHKPSAEPPKQQGFVDRPIPSLLIETPVRSGQSIIFPQGDVTVIGSVASGAEIIAGNSIHVYGTLRGRAIAGTTGNAAARIFVQKFEAELIAIDGLYQTADEIDATFRGRSVQAWLADDKMNMAALA</sequence>
<proteinExistence type="inferred from homology"/>
<dbReference type="GO" id="GO:1901891">
    <property type="term" value="P:regulation of cell septum assembly"/>
    <property type="evidence" value="ECO:0007669"/>
    <property type="project" value="InterPro"/>
</dbReference>
<evidence type="ECO:0000259" key="7">
    <source>
        <dbReference type="Pfam" id="PF03775"/>
    </source>
</evidence>
<dbReference type="InterPro" id="IPR005526">
    <property type="entry name" value="Septum_form_inhib_MinC_C"/>
</dbReference>
<dbReference type="PANTHER" id="PTHR34108">
    <property type="entry name" value="SEPTUM SITE-DETERMINING PROTEIN MINC"/>
    <property type="match status" value="1"/>
</dbReference>
<reference evidence="8 9" key="1">
    <citation type="submission" date="2016-11" db="EMBL/GenBank/DDBJ databases">
        <authorList>
            <person name="Jaros S."/>
            <person name="Januszkiewicz K."/>
            <person name="Wedrychowicz H."/>
        </authorList>
    </citation>
    <scope>NUCLEOTIDE SEQUENCE [LARGE SCALE GENOMIC DNA]</scope>
    <source>
        <strain evidence="8 9">DSM 19436</strain>
    </source>
</reference>
<keyword evidence="4 6" id="KW-0131">Cell cycle</keyword>
<dbReference type="Gene3D" id="2.160.20.70">
    <property type="match status" value="1"/>
</dbReference>
<dbReference type="GO" id="GO:0000917">
    <property type="term" value="P:division septum assembly"/>
    <property type="evidence" value="ECO:0007669"/>
    <property type="project" value="UniProtKB-KW"/>
</dbReference>
<evidence type="ECO:0000256" key="2">
    <source>
        <dbReference type="ARBA" id="ARBA00022618"/>
    </source>
</evidence>